<protein>
    <submittedName>
        <fullName evidence="1">Uncharacterized protein</fullName>
    </submittedName>
</protein>
<accession>A0AAE3XLN5</accession>
<dbReference type="AlphaFoldDB" id="A0AAE3XLN5"/>
<name>A0AAE3XLN5_9BACT</name>
<dbReference type="EMBL" id="JAVDQD010000004">
    <property type="protein sequence ID" value="MDR6240201.1"/>
    <property type="molecule type" value="Genomic_DNA"/>
</dbReference>
<evidence type="ECO:0000313" key="2">
    <source>
        <dbReference type="Proteomes" id="UP001185092"/>
    </source>
</evidence>
<comment type="caution">
    <text evidence="1">The sequence shown here is derived from an EMBL/GenBank/DDBJ whole genome shotgun (WGS) entry which is preliminary data.</text>
</comment>
<evidence type="ECO:0000313" key="1">
    <source>
        <dbReference type="EMBL" id="MDR6240201.1"/>
    </source>
</evidence>
<gene>
    <name evidence="1" type="ORF">HNQ88_003267</name>
</gene>
<sequence length="29" mass="3214">MRITAYDPNSKNLKFKSISVKGIDICLAS</sequence>
<keyword evidence="2" id="KW-1185">Reference proteome</keyword>
<proteinExistence type="predicted"/>
<reference evidence="1" key="1">
    <citation type="submission" date="2023-07" db="EMBL/GenBank/DDBJ databases">
        <title>Genomic Encyclopedia of Type Strains, Phase IV (KMG-IV): sequencing the most valuable type-strain genomes for metagenomic binning, comparative biology and taxonomic classification.</title>
        <authorList>
            <person name="Goeker M."/>
        </authorList>
    </citation>
    <scope>NUCLEOTIDE SEQUENCE</scope>
    <source>
        <strain evidence="1">DSM 26174</strain>
    </source>
</reference>
<organism evidence="1 2">
    <name type="scientific">Aureibacter tunicatorum</name>
    <dbReference type="NCBI Taxonomy" id="866807"/>
    <lineage>
        <taxon>Bacteria</taxon>
        <taxon>Pseudomonadati</taxon>
        <taxon>Bacteroidota</taxon>
        <taxon>Cytophagia</taxon>
        <taxon>Cytophagales</taxon>
        <taxon>Persicobacteraceae</taxon>
        <taxon>Aureibacter</taxon>
    </lineage>
</organism>
<dbReference type="Proteomes" id="UP001185092">
    <property type="component" value="Unassembled WGS sequence"/>
</dbReference>